<protein>
    <submittedName>
        <fullName evidence="1">Uncharacterized protein</fullName>
    </submittedName>
</protein>
<name>A0A7J8TCQ5_GOSDV</name>
<proteinExistence type="predicted"/>
<dbReference type="EMBL" id="JABFAC010243752">
    <property type="protein sequence ID" value="MBA0635932.1"/>
    <property type="molecule type" value="Genomic_DNA"/>
</dbReference>
<accession>A0A7J8TCQ5</accession>
<dbReference type="Proteomes" id="UP000593561">
    <property type="component" value="Unassembled WGS sequence"/>
</dbReference>
<organism evidence="1 2">
    <name type="scientific">Gossypium davidsonii</name>
    <name type="common">Davidson's cotton</name>
    <name type="synonym">Gossypium klotzschianum subsp. davidsonii</name>
    <dbReference type="NCBI Taxonomy" id="34287"/>
    <lineage>
        <taxon>Eukaryota</taxon>
        <taxon>Viridiplantae</taxon>
        <taxon>Streptophyta</taxon>
        <taxon>Embryophyta</taxon>
        <taxon>Tracheophyta</taxon>
        <taxon>Spermatophyta</taxon>
        <taxon>Magnoliopsida</taxon>
        <taxon>eudicotyledons</taxon>
        <taxon>Gunneridae</taxon>
        <taxon>Pentapetalae</taxon>
        <taxon>rosids</taxon>
        <taxon>malvids</taxon>
        <taxon>Malvales</taxon>
        <taxon>Malvaceae</taxon>
        <taxon>Malvoideae</taxon>
        <taxon>Gossypium</taxon>
    </lineage>
</organism>
<dbReference type="AlphaFoldDB" id="A0A7J8TCQ5"/>
<sequence length="55" mass="6588">MTSRKRNGWPFFRIFMRRTLSGEPRGCFRMRSCTDVVILIGSHYLELEELLVMLH</sequence>
<comment type="caution">
    <text evidence="1">The sequence shown here is derived from an EMBL/GenBank/DDBJ whole genome shotgun (WGS) entry which is preliminary data.</text>
</comment>
<evidence type="ECO:0000313" key="1">
    <source>
        <dbReference type="EMBL" id="MBA0635932.1"/>
    </source>
</evidence>
<keyword evidence="2" id="KW-1185">Reference proteome</keyword>
<evidence type="ECO:0000313" key="2">
    <source>
        <dbReference type="Proteomes" id="UP000593561"/>
    </source>
</evidence>
<gene>
    <name evidence="1" type="ORF">Godav_025839</name>
</gene>
<reference evidence="1 2" key="1">
    <citation type="journal article" date="2019" name="Genome Biol. Evol.">
        <title>Insights into the evolution of the New World diploid cottons (Gossypium, subgenus Houzingenia) based on genome sequencing.</title>
        <authorList>
            <person name="Grover C.E."/>
            <person name="Arick M.A. 2nd"/>
            <person name="Thrash A."/>
            <person name="Conover J.L."/>
            <person name="Sanders W.S."/>
            <person name="Peterson D.G."/>
            <person name="Frelichowski J.E."/>
            <person name="Scheffler J.A."/>
            <person name="Scheffler B.E."/>
            <person name="Wendel J.F."/>
        </authorList>
    </citation>
    <scope>NUCLEOTIDE SEQUENCE [LARGE SCALE GENOMIC DNA]</scope>
    <source>
        <strain evidence="1">27</strain>
        <tissue evidence="1">Leaf</tissue>
    </source>
</reference>